<dbReference type="Proteomes" id="UP000831701">
    <property type="component" value="Chromosome 15"/>
</dbReference>
<protein>
    <submittedName>
        <fullName evidence="1">Uncharacterized protein</fullName>
    </submittedName>
</protein>
<evidence type="ECO:0000313" key="2">
    <source>
        <dbReference type="Proteomes" id="UP000831701"/>
    </source>
</evidence>
<reference evidence="1" key="1">
    <citation type="submission" date="2022-04" db="EMBL/GenBank/DDBJ databases">
        <title>Jade perch genome.</title>
        <authorList>
            <person name="Chao B."/>
        </authorList>
    </citation>
    <scope>NUCLEOTIDE SEQUENCE</scope>
    <source>
        <strain evidence="1">CB-2022</strain>
    </source>
</reference>
<organism evidence="1 2">
    <name type="scientific">Scortum barcoo</name>
    <name type="common">barcoo grunter</name>
    <dbReference type="NCBI Taxonomy" id="214431"/>
    <lineage>
        <taxon>Eukaryota</taxon>
        <taxon>Metazoa</taxon>
        <taxon>Chordata</taxon>
        <taxon>Craniata</taxon>
        <taxon>Vertebrata</taxon>
        <taxon>Euteleostomi</taxon>
        <taxon>Actinopterygii</taxon>
        <taxon>Neopterygii</taxon>
        <taxon>Teleostei</taxon>
        <taxon>Neoteleostei</taxon>
        <taxon>Acanthomorphata</taxon>
        <taxon>Eupercaria</taxon>
        <taxon>Centrarchiformes</taxon>
        <taxon>Terapontoidei</taxon>
        <taxon>Terapontidae</taxon>
        <taxon>Scortum</taxon>
    </lineage>
</organism>
<feature type="non-terminal residue" evidence="1">
    <location>
        <position position="1"/>
    </location>
</feature>
<gene>
    <name evidence="1" type="ORF">L3Q82_012591</name>
</gene>
<name>A0ACB8W3D4_9TELE</name>
<dbReference type="EMBL" id="CM041545">
    <property type="protein sequence ID" value="KAI3362283.1"/>
    <property type="molecule type" value="Genomic_DNA"/>
</dbReference>
<keyword evidence="2" id="KW-1185">Reference proteome</keyword>
<proteinExistence type="predicted"/>
<accession>A0ACB8W3D4</accession>
<evidence type="ECO:0000313" key="1">
    <source>
        <dbReference type="EMBL" id="KAI3362283.1"/>
    </source>
</evidence>
<sequence>VGMFPDSDPKDRQKTQMVPRCRNPVFLQTFYFVVSEKDLHKRLLFTMWNSDSTTRYLGSCGGDGNRDNEENSFDECPAGLHELWCVLPYGSEQRGPADQAGLQQLDTLLQLNGQPVEQWKCVDLAHAIRRAPDVGTSKTPPAVPPLPAHHRATATRRLLVNGSDAGNSGGVGMGNLGWGAQGGSAEELDGKPRLLHHPHTATLKGTRVKASNGDNYIILAPINPGSQILRPVYQDNQGTLGKTMYNILSPPSSFCPTAARLYPTRQACGSQPQGGGGGAGGGAFSGGMSGGGGGGFSSRTGFLRRSNNSKTTKSVSTSTNASVANYQQQNSNFANYQNCTIVRSHTPHANYGYVKVAPKILIFPIFVQPLDLCSRALIISEEMILHESKHHSLKVTVFVYSDLMLVTREDEPGRCNVLQSPLYLRQLRLQDDYAEELRFYLIHMTEKCDCLLSLEAYSADQKRRVCQCLKDNIDKQLQLHRREPPVQHFEQMLEPKVDASSCELDGVGGDRGDLHAPLGGLMGSGERHKVPPTPPPSTEGEDCKSMEEMEMWREGKDGDSRREIDEEEDEYVACRKSPGSEGEEKEDGEEEEGERNEEEANLNLVVSNTDEDNASEPPDTNAPPSSSSSSFVIPELRLDRSFSADALSSPRRSTPLTPLSNNRRRSDSKRRSMVEGATCEKHGGGGLSVQNSLRRRTHSEGSLLQDPRTPCFTSDNAINCLEVGGAHHKGGWTLPSPKTLKKELTKNGGSMHQLCMLFSGRKLSSGSPCSCEVGPEGTKKKKSKNLAKDMKNRLAFLRRRNESPGSNPASKLDKAMKSVKPTPEEALKWGDSLDKLLAHKYGLAAFRAFLRTEFSEENLEFWLACEEYKKIKSQSKMASKAKKIFAEYIAIQSCKEVNLDSYTRDHTKDNLQNVTRSCFDLAQRRIYGLMEKDSYPRFLRSELYSDLINQKKPSSTPTSSSS</sequence>
<comment type="caution">
    <text evidence="1">The sequence shown here is derived from an EMBL/GenBank/DDBJ whole genome shotgun (WGS) entry which is preliminary data.</text>
</comment>